<dbReference type="AlphaFoldDB" id="A1RXW1"/>
<dbReference type="EnsemblBacteria" id="ABL78041">
    <property type="protein sequence ID" value="ABL78041"/>
    <property type="gene ID" value="Tpen_0638"/>
</dbReference>
<accession>A1RXW1</accession>
<organism evidence="1 2">
    <name type="scientific">Thermofilum pendens (strain DSM 2475 / Hrk 5)</name>
    <dbReference type="NCBI Taxonomy" id="368408"/>
    <lineage>
        <taxon>Archaea</taxon>
        <taxon>Thermoproteota</taxon>
        <taxon>Thermoprotei</taxon>
        <taxon>Thermofilales</taxon>
        <taxon>Thermofilaceae</taxon>
        <taxon>Thermofilum</taxon>
    </lineage>
</organism>
<dbReference type="HOGENOM" id="CLU_1307880_0_0_2"/>
<dbReference type="eggNOG" id="arCOG00417">
    <property type="taxonomic scope" value="Archaea"/>
</dbReference>
<gene>
    <name evidence="1" type="ordered locus">Tpen_0638</name>
</gene>
<proteinExistence type="predicted"/>
<dbReference type="STRING" id="368408.Tpen_0638"/>
<dbReference type="SUPFAM" id="SSF52540">
    <property type="entry name" value="P-loop containing nucleoside triphosphate hydrolases"/>
    <property type="match status" value="1"/>
</dbReference>
<evidence type="ECO:0000313" key="2">
    <source>
        <dbReference type="Proteomes" id="UP000000641"/>
    </source>
</evidence>
<reference evidence="2" key="1">
    <citation type="journal article" date="2008" name="J. Bacteriol.">
        <title>Genome sequence of Thermofilum pendens reveals an exceptional loss of biosynthetic pathways without genome reduction.</title>
        <authorList>
            <person name="Anderson I."/>
            <person name="Rodriguez J."/>
            <person name="Susanti D."/>
            <person name="Porat I."/>
            <person name="Reich C."/>
            <person name="Ulrich L.E."/>
            <person name="Elkins J.G."/>
            <person name="Mavromatis K."/>
            <person name="Lykidis A."/>
            <person name="Kim E."/>
            <person name="Thompson L.S."/>
            <person name="Nolan M."/>
            <person name="Land M."/>
            <person name="Copeland A."/>
            <person name="Lapidus A."/>
            <person name="Lucas S."/>
            <person name="Detter C."/>
            <person name="Zhulin I.B."/>
            <person name="Olsen G.J."/>
            <person name="Whitman W."/>
            <person name="Mukhopadhyay B."/>
            <person name="Bristow J."/>
            <person name="Kyrpides N."/>
        </authorList>
    </citation>
    <scope>NUCLEOTIDE SEQUENCE [LARGE SCALE GENOMIC DNA]</scope>
    <source>
        <strain evidence="2">DSM 2475 / Hrk 5</strain>
    </source>
</reference>
<evidence type="ECO:0000313" key="1">
    <source>
        <dbReference type="EMBL" id="ABL78041.1"/>
    </source>
</evidence>
<evidence type="ECO:0008006" key="3">
    <source>
        <dbReference type="Google" id="ProtNLM"/>
    </source>
</evidence>
<name>A1RXW1_THEPD</name>
<dbReference type="Gene3D" id="3.40.50.300">
    <property type="entry name" value="P-loop containing nucleotide triphosphate hydrolases"/>
    <property type="match status" value="1"/>
</dbReference>
<dbReference type="Proteomes" id="UP000000641">
    <property type="component" value="Chromosome"/>
</dbReference>
<dbReference type="EMBL" id="CP000505">
    <property type="protein sequence ID" value="ABL78041.1"/>
    <property type="molecule type" value="Genomic_DNA"/>
</dbReference>
<dbReference type="KEGG" id="tpe:Tpen_0638"/>
<sequence length="210" mass="23417">MGSPTPRGEKYGRLLRILSRSGLHVVYGEPGSLKTTFALLLAKSMKKERKVYVGLAKHAFLDFPSSFSKDFLVLRALSFKEEVAALLRLEQVSDENTVIVYDGFASLTSPLLTLGKSHPVLRANTFVAAKLYEVAEKSRCTVLIVTMPGLDSKPRFFSALRPYASEYTFLSRNGENLVVEVRDKDLNTVLRLSMDPGELLSQVYHKSLDV</sequence>
<keyword evidence="2" id="KW-1185">Reference proteome</keyword>
<dbReference type="InterPro" id="IPR027417">
    <property type="entry name" value="P-loop_NTPase"/>
</dbReference>
<protein>
    <recommendedName>
        <fullName evidence="3">AAA family ATPase</fullName>
    </recommendedName>
</protein>